<keyword evidence="1" id="KW-0732">Signal</keyword>
<dbReference type="Proteomes" id="UP000178395">
    <property type="component" value="Unassembled WGS sequence"/>
</dbReference>
<evidence type="ECO:0000313" key="3">
    <source>
        <dbReference type="Proteomes" id="UP000178395"/>
    </source>
</evidence>
<proteinExistence type="predicted"/>
<feature type="signal peptide" evidence="1">
    <location>
        <begin position="1"/>
        <end position="23"/>
    </location>
</feature>
<name>A0A1F5BZB0_9BACT</name>
<evidence type="ECO:0000256" key="1">
    <source>
        <dbReference type="SAM" id="SignalP"/>
    </source>
</evidence>
<evidence type="ECO:0008006" key="4">
    <source>
        <dbReference type="Google" id="ProtNLM"/>
    </source>
</evidence>
<feature type="chain" id="PRO_5009518071" description="DUF2141 domain-containing protein" evidence="1">
    <location>
        <begin position="24"/>
        <end position="135"/>
    </location>
</feature>
<protein>
    <recommendedName>
        <fullName evidence="4">DUF2141 domain-containing protein</fullName>
    </recommendedName>
</protein>
<organism evidence="2 3">
    <name type="scientific">Candidatus Azambacteria bacterium RIFCSPHIGHO2_01_46_10</name>
    <dbReference type="NCBI Taxonomy" id="1797293"/>
    <lineage>
        <taxon>Bacteria</taxon>
        <taxon>Candidatus Azamiibacteriota</taxon>
    </lineage>
</organism>
<sequence>MLKKILVLLILAAVFFGQNGVFAGTILEQEKYGTVYKVDVMLDSENQTLCAKIYKNERIEEIYNVVIEDVNDQYPIFADTFTVDAEKNRTGCFNLPNIPEEFDLYIIKFDPEQFSGGIAHDIPFNHIKLSSLPVY</sequence>
<dbReference type="AlphaFoldDB" id="A0A1F5BZB0"/>
<accession>A0A1F5BZB0</accession>
<reference evidence="2 3" key="1">
    <citation type="journal article" date="2016" name="Nat. Commun.">
        <title>Thousands of microbial genomes shed light on interconnected biogeochemical processes in an aquifer system.</title>
        <authorList>
            <person name="Anantharaman K."/>
            <person name="Brown C.T."/>
            <person name="Hug L.A."/>
            <person name="Sharon I."/>
            <person name="Castelle C.J."/>
            <person name="Probst A.J."/>
            <person name="Thomas B.C."/>
            <person name="Singh A."/>
            <person name="Wilkins M.J."/>
            <person name="Karaoz U."/>
            <person name="Brodie E.L."/>
            <person name="Williams K.H."/>
            <person name="Hubbard S.S."/>
            <person name="Banfield J.F."/>
        </authorList>
    </citation>
    <scope>NUCLEOTIDE SEQUENCE [LARGE SCALE GENOMIC DNA]</scope>
</reference>
<dbReference type="EMBL" id="MEYJ01000012">
    <property type="protein sequence ID" value="OGD35956.1"/>
    <property type="molecule type" value="Genomic_DNA"/>
</dbReference>
<comment type="caution">
    <text evidence="2">The sequence shown here is derived from an EMBL/GenBank/DDBJ whole genome shotgun (WGS) entry which is preliminary data.</text>
</comment>
<gene>
    <name evidence="2" type="ORF">A2W39_02435</name>
</gene>
<evidence type="ECO:0000313" key="2">
    <source>
        <dbReference type="EMBL" id="OGD35956.1"/>
    </source>
</evidence>